<evidence type="ECO:0000313" key="3">
    <source>
        <dbReference type="EMBL" id="ROR39505.1"/>
    </source>
</evidence>
<reference evidence="5" key="1">
    <citation type="submission" date="2018-03" db="EMBL/GenBank/DDBJ databases">
        <title>A comparative analysis of the Nautiliaceae.</title>
        <authorList>
            <person name="Grosche A."/>
            <person name="Smedile F."/>
            <person name="Vetriani C."/>
        </authorList>
    </citation>
    <scope>NUCLEOTIDE SEQUENCE [LARGE SCALE GENOMIC DNA]</scope>
    <source>
        <strain evidence="5">TB6</strain>
    </source>
</reference>
<dbReference type="Proteomes" id="UP000272781">
    <property type="component" value="Unassembled WGS sequence"/>
</dbReference>
<reference evidence="3 4" key="2">
    <citation type="submission" date="2018-11" db="EMBL/GenBank/DDBJ databases">
        <title>Genomic Encyclopedia of Type Strains, Phase IV (KMG-IV): sequencing the most valuable type-strain genomes for metagenomic binning, comparative biology and taxonomic classification.</title>
        <authorList>
            <person name="Goeker M."/>
        </authorList>
    </citation>
    <scope>NUCLEOTIDE SEQUENCE [LARGE SCALE GENOMIC DNA]</scope>
    <source>
        <strain evidence="3 4">DSM 27783</strain>
    </source>
</reference>
<name>A0AAJ4RBW5_9BACT</name>
<dbReference type="SUPFAM" id="SSF101498">
    <property type="entry name" value="Anti-sigma factor FlgM"/>
    <property type="match status" value="1"/>
</dbReference>
<evidence type="ECO:0000313" key="2">
    <source>
        <dbReference type="EMBL" id="QCI28914.1"/>
    </source>
</evidence>
<dbReference type="InterPro" id="IPR031316">
    <property type="entry name" value="FlgM_C"/>
</dbReference>
<feature type="domain" description="Anti-sigma-28 factor FlgM C-terminal" evidence="1">
    <location>
        <begin position="18"/>
        <end position="59"/>
    </location>
</feature>
<keyword evidence="2" id="KW-0966">Cell projection</keyword>
<keyword evidence="2" id="KW-0969">Cilium</keyword>
<dbReference type="Pfam" id="PF04316">
    <property type="entry name" value="FlgM"/>
    <property type="match status" value="1"/>
</dbReference>
<dbReference type="EMBL" id="CP027432">
    <property type="protein sequence ID" value="QCI28914.1"/>
    <property type="molecule type" value="Genomic_DNA"/>
</dbReference>
<reference evidence="2" key="3">
    <citation type="submission" date="2019-06" db="EMBL/GenBank/DDBJ databases">
        <title>A comparative analysis of the Nautiliaceae.</title>
        <authorList>
            <person name="Grosche A."/>
            <person name="Smedile F."/>
            <person name="Vetriani C."/>
        </authorList>
    </citation>
    <scope>NUCLEOTIDE SEQUENCE</scope>
    <source>
        <strain evidence="2">TB6</strain>
    </source>
</reference>
<dbReference type="Proteomes" id="UP000298805">
    <property type="component" value="Chromosome"/>
</dbReference>
<dbReference type="EMBL" id="RJVK01000003">
    <property type="protein sequence ID" value="ROR39505.1"/>
    <property type="molecule type" value="Genomic_DNA"/>
</dbReference>
<dbReference type="InterPro" id="IPR035890">
    <property type="entry name" value="Anti-sigma-28_factor_FlgM_sf"/>
</dbReference>
<keyword evidence="5" id="KW-1185">Reference proteome</keyword>
<evidence type="ECO:0000313" key="5">
    <source>
        <dbReference type="Proteomes" id="UP000298805"/>
    </source>
</evidence>
<evidence type="ECO:0000313" key="4">
    <source>
        <dbReference type="Proteomes" id="UP000272781"/>
    </source>
</evidence>
<dbReference type="AlphaFoldDB" id="A0AAJ4RBW5"/>
<sequence>MIRKISIGFKTFVSTQQNETKKTQKTQEVQKLSRVEEIKQQIQKGEYKIDLRKTAEAMAKALLF</sequence>
<evidence type="ECO:0000259" key="1">
    <source>
        <dbReference type="Pfam" id="PF04316"/>
    </source>
</evidence>
<gene>
    <name evidence="2" type="ORF">C6V80_08005</name>
    <name evidence="3" type="ORF">EDC58_1445</name>
</gene>
<dbReference type="RefSeq" id="WP_123352836.1">
    <property type="nucleotide sequence ID" value="NZ_CP027432.2"/>
</dbReference>
<accession>A0AAJ4RBW5</accession>
<keyword evidence="2" id="KW-0282">Flagellum</keyword>
<protein>
    <submittedName>
        <fullName evidence="3">Anti-sigma-28 factor FlgM</fullName>
    </submittedName>
    <submittedName>
        <fullName evidence="2">Flagellar biosynthesis anti-sigma factor FlgM</fullName>
    </submittedName>
</protein>
<organism evidence="3 4">
    <name type="scientific">Caminibacter pacificus</name>
    <dbReference type="NCBI Taxonomy" id="1424653"/>
    <lineage>
        <taxon>Bacteria</taxon>
        <taxon>Pseudomonadati</taxon>
        <taxon>Campylobacterota</taxon>
        <taxon>Epsilonproteobacteria</taxon>
        <taxon>Nautiliales</taxon>
        <taxon>Nautiliaceae</taxon>
        <taxon>Caminibacter</taxon>
    </lineage>
</organism>
<proteinExistence type="predicted"/>